<gene>
    <name evidence="4" type="ORF">H9X80_00480</name>
</gene>
<dbReference type="EMBL" id="JACSNQ010000001">
    <property type="protein sequence ID" value="MBM6774036.1"/>
    <property type="molecule type" value="Genomic_DNA"/>
</dbReference>
<proteinExistence type="predicted"/>
<reference evidence="4 5" key="1">
    <citation type="journal article" date="2021" name="Sci. Rep.">
        <title>The distribution of antibiotic resistance genes in chicken gut microbiota commensals.</title>
        <authorList>
            <person name="Juricova H."/>
            <person name="Matiasovicova J."/>
            <person name="Kubasova T."/>
            <person name="Cejkova D."/>
            <person name="Rychlik I."/>
        </authorList>
    </citation>
    <scope>NUCLEOTIDE SEQUENCE [LARGE SCALE GENOMIC DNA]</scope>
    <source>
        <strain evidence="4 5">An794</strain>
    </source>
</reference>
<feature type="compositionally biased region" description="Basic residues" evidence="3">
    <location>
        <begin position="196"/>
        <end position="206"/>
    </location>
</feature>
<keyword evidence="1" id="KW-0378">Hydrolase</keyword>
<accession>A0ABS2EZ91</accession>
<sequence>MGGRSFELRTRDFPTLDARDPYALTDDPATCRRVLEEFGCDPERGHIINGHTPVHASAGERPVRAGGRLVVIDGGFCQAYHKTTGIAGYTLIADPRGMRIKAHRPFASIADVLDLNADIMSDDDRFEVEPRPLTVGDTDTGVDIRSQIAACARCSTPTAPSSSPSAPHGPKDLAAEPRAQGVAHRVMRRLPATSHSMRKRAHKRVHAQLGSRSHEAHHHLREEAADKQPYLKGRGRRFRPLPSGAQKASTNENDCCQRDCKKNARNPWQVSQGAEQEVRQPQQSEEQHEPCKRLHVTHAKLTTSTRTIADRATARGSA</sequence>
<dbReference type="Pfam" id="PF06874">
    <property type="entry name" value="FBPase_2"/>
    <property type="match status" value="1"/>
</dbReference>
<organism evidence="4 5">
    <name type="scientific">Olsenella profusa</name>
    <dbReference type="NCBI Taxonomy" id="138595"/>
    <lineage>
        <taxon>Bacteria</taxon>
        <taxon>Bacillati</taxon>
        <taxon>Actinomycetota</taxon>
        <taxon>Coriobacteriia</taxon>
        <taxon>Coriobacteriales</taxon>
        <taxon>Atopobiaceae</taxon>
        <taxon>Olsenella</taxon>
    </lineage>
</organism>
<name>A0ABS2EZ91_9ACTN</name>
<dbReference type="InterPro" id="IPR009164">
    <property type="entry name" value="FBPtase_class3"/>
</dbReference>
<keyword evidence="5" id="KW-1185">Reference proteome</keyword>
<feature type="region of interest" description="Disordered" evidence="3">
    <location>
        <begin position="153"/>
        <end position="300"/>
    </location>
</feature>
<evidence type="ECO:0000256" key="2">
    <source>
        <dbReference type="ARBA" id="ARBA00023211"/>
    </source>
</evidence>
<evidence type="ECO:0000256" key="3">
    <source>
        <dbReference type="SAM" id="MobiDB-lite"/>
    </source>
</evidence>
<evidence type="ECO:0000256" key="1">
    <source>
        <dbReference type="ARBA" id="ARBA00022801"/>
    </source>
</evidence>
<comment type="caution">
    <text evidence="4">The sequence shown here is derived from an EMBL/GenBank/DDBJ whole genome shotgun (WGS) entry which is preliminary data.</text>
</comment>
<evidence type="ECO:0000313" key="5">
    <source>
        <dbReference type="Proteomes" id="UP000712527"/>
    </source>
</evidence>
<dbReference type="RefSeq" id="WP_342590835.1">
    <property type="nucleotide sequence ID" value="NZ_JACSNQ010000001.1"/>
</dbReference>
<protein>
    <submittedName>
        <fullName evidence="4">Fructose-bisphosphatase class III</fullName>
    </submittedName>
</protein>
<evidence type="ECO:0000313" key="4">
    <source>
        <dbReference type="EMBL" id="MBM6774036.1"/>
    </source>
</evidence>
<dbReference type="Proteomes" id="UP000712527">
    <property type="component" value="Unassembled WGS sequence"/>
</dbReference>
<feature type="compositionally biased region" description="Polar residues" evidence="3">
    <location>
        <begin position="266"/>
        <end position="284"/>
    </location>
</feature>
<keyword evidence="2" id="KW-0464">Manganese</keyword>
<feature type="compositionally biased region" description="Low complexity" evidence="3">
    <location>
        <begin position="155"/>
        <end position="166"/>
    </location>
</feature>